<name>A0A2U3ENE3_PURLI</name>
<feature type="region of interest" description="Disordered" evidence="1">
    <location>
        <begin position="54"/>
        <end position="75"/>
    </location>
</feature>
<proteinExistence type="predicted"/>
<feature type="compositionally biased region" description="Basic residues" evidence="1">
    <location>
        <begin position="66"/>
        <end position="75"/>
    </location>
</feature>
<feature type="region of interest" description="Disordered" evidence="1">
    <location>
        <begin position="193"/>
        <end position="219"/>
    </location>
</feature>
<protein>
    <submittedName>
        <fullName evidence="2">Uncharacterized protein</fullName>
    </submittedName>
</protein>
<sequence length="219" mass="22934">MHAIVGLVPAARMGASETPTHLVASRLHGLRAASTGDLPGCTACIIGASFGGGGGEGGGGVQGQSRSRRQARRSRHVPALAALPALLVLRTHDAVAQQPGIGGPAVCKCRRSFAGGSGKGFDWQGFCGRRTSVEDFVRRLPLCNVKRRSECYACRWVRTPPDTPDRWQFTHGAHTQSREAMRANRPTAACTVAADGSQDGPGDVAIAPSPDGPPRRTHA</sequence>
<comment type="caution">
    <text evidence="2">The sequence shown here is derived from an EMBL/GenBank/DDBJ whole genome shotgun (WGS) entry which is preliminary data.</text>
</comment>
<dbReference type="Proteomes" id="UP000245956">
    <property type="component" value="Unassembled WGS sequence"/>
</dbReference>
<reference evidence="2 3" key="1">
    <citation type="journal article" date="2016" name="Front. Microbiol.">
        <title>Genome and transcriptome sequences reveal the specific parasitism of the nematophagous Purpureocillium lilacinum 36-1.</title>
        <authorList>
            <person name="Xie J."/>
            <person name="Li S."/>
            <person name="Mo C."/>
            <person name="Xiao X."/>
            <person name="Peng D."/>
            <person name="Wang G."/>
            <person name="Xiao Y."/>
        </authorList>
    </citation>
    <scope>NUCLEOTIDE SEQUENCE [LARGE SCALE GENOMIC DNA]</scope>
    <source>
        <strain evidence="2 3">36-1</strain>
    </source>
</reference>
<evidence type="ECO:0000313" key="2">
    <source>
        <dbReference type="EMBL" id="PWI76025.1"/>
    </source>
</evidence>
<evidence type="ECO:0000256" key="1">
    <source>
        <dbReference type="SAM" id="MobiDB-lite"/>
    </source>
</evidence>
<gene>
    <name evidence="2" type="ORF">PCL_03219</name>
</gene>
<dbReference type="EMBL" id="LCWV01000001">
    <property type="protein sequence ID" value="PWI76025.1"/>
    <property type="molecule type" value="Genomic_DNA"/>
</dbReference>
<organism evidence="2 3">
    <name type="scientific">Purpureocillium lilacinum</name>
    <name type="common">Paecilomyces lilacinus</name>
    <dbReference type="NCBI Taxonomy" id="33203"/>
    <lineage>
        <taxon>Eukaryota</taxon>
        <taxon>Fungi</taxon>
        <taxon>Dikarya</taxon>
        <taxon>Ascomycota</taxon>
        <taxon>Pezizomycotina</taxon>
        <taxon>Sordariomycetes</taxon>
        <taxon>Hypocreomycetidae</taxon>
        <taxon>Hypocreales</taxon>
        <taxon>Ophiocordycipitaceae</taxon>
        <taxon>Purpureocillium</taxon>
    </lineage>
</organism>
<accession>A0A2U3ENE3</accession>
<evidence type="ECO:0000313" key="3">
    <source>
        <dbReference type="Proteomes" id="UP000245956"/>
    </source>
</evidence>
<dbReference type="AlphaFoldDB" id="A0A2U3ENE3"/>